<accession>A0A061HGV4</accession>
<name>A0A061HGV4_BLUGR</name>
<dbReference type="Proteomes" id="UP000053110">
    <property type="component" value="Unassembled WGS sequence"/>
</dbReference>
<dbReference type="EMBL" id="UIGY01000135">
    <property type="protein sequence ID" value="SUZ11633.1"/>
    <property type="molecule type" value="Genomic_DNA"/>
</dbReference>
<organism evidence="2">
    <name type="scientific">Blumeria graminis f. sp. tritici 96224</name>
    <dbReference type="NCBI Taxonomy" id="1268274"/>
    <lineage>
        <taxon>Eukaryota</taxon>
        <taxon>Fungi</taxon>
        <taxon>Dikarya</taxon>
        <taxon>Ascomycota</taxon>
        <taxon>Pezizomycotina</taxon>
        <taxon>Leotiomycetes</taxon>
        <taxon>Erysiphales</taxon>
        <taxon>Erysiphaceae</taxon>
        <taxon>Blumeria</taxon>
    </lineage>
</organism>
<reference evidence="1" key="2">
    <citation type="submission" date="2013-01" db="EMBL/GenBank/DDBJ databases">
        <title>The wheat powdery mildew genome reveals unique evolution of an obligate biotroph.</title>
        <authorList>
            <person name="Oberhaensli S."/>
            <person name="Wicker T."/>
            <person name="Keller B."/>
        </authorList>
    </citation>
    <scope>NUCLEOTIDE SEQUENCE</scope>
    <source>
        <strain evidence="1">96224</strain>
    </source>
</reference>
<protein>
    <submittedName>
        <fullName evidence="2">BgtAc-30026</fullName>
    </submittedName>
</protein>
<dbReference type="OrthoDB" id="10312815at2759"/>
<feature type="non-terminal residue" evidence="2">
    <location>
        <position position="308"/>
    </location>
</feature>
<evidence type="ECO:0000313" key="3">
    <source>
        <dbReference type="Proteomes" id="UP000053110"/>
    </source>
</evidence>
<sequence length="308" mass="34956">MKCILAIPMFLANAKIFKNRLVITSGDLSNSYSTYGIPEREKLPVFQRGSKIYQTIPPHTNQGMKVTVYCSFSPEINIERELTRKLQNLSKMAHIDSYGVLMGETECLKRIELHTFRKFKPKSVSALVNEPPCSYSNIINLAHRNQIGMKGPYSNLAPAASNNVRVVRMDKPIPVREVIHDGLYLVETTATYQLALAWYFGFLHLFRRNSYSNQWYPLTKIGLERENGKTLYAIIMKNIFPGILNIKKNIPSQKAELGQGQDLMSGYAETEGKRITEMPSKSLVWLHANGELGNTRNKNPEDSKPKIS</sequence>
<dbReference type="HOGENOM" id="CLU_056196_1_1_1"/>
<gene>
    <name evidence="1" type="ORF">BGT96224_Ac30026</name>
    <name evidence="2" type="ORF">BGT96224V2_LOCUS4833</name>
</gene>
<dbReference type="EMBL" id="KE375067">
    <property type="protein sequence ID" value="EPQ64383.1"/>
    <property type="molecule type" value="Genomic_DNA"/>
</dbReference>
<reference evidence="3" key="1">
    <citation type="journal article" date="2013" name="Nat. Genet.">
        <title>The wheat powdery mildew genome shows the unique evolution of an obligate biotroph.</title>
        <authorList>
            <person name="Wicker T."/>
            <person name="Oberhaensli S."/>
            <person name="Parlange F."/>
            <person name="Buchmann J.P."/>
            <person name="Shatalina M."/>
            <person name="Roffler S."/>
            <person name="Ben-David R."/>
            <person name="Dolezel J."/>
            <person name="Simkova H."/>
            <person name="Schulze-Lefert P."/>
            <person name="Spanu P.D."/>
            <person name="Bruggmann R."/>
            <person name="Amselem J."/>
            <person name="Quesneville H."/>
            <person name="Ver Loren van Themaat E."/>
            <person name="Paape T."/>
            <person name="Shimizu K.K."/>
            <person name="Keller B."/>
        </authorList>
    </citation>
    <scope>NUCLEOTIDE SEQUENCE [LARGE SCALE GENOMIC DNA]</scope>
    <source>
        <strain evidence="3">96224</strain>
    </source>
</reference>
<dbReference type="AlphaFoldDB" id="A0A061HGV4"/>
<evidence type="ECO:0000313" key="2">
    <source>
        <dbReference type="EMBL" id="SUZ11633.1"/>
    </source>
</evidence>
<evidence type="ECO:0000313" key="1">
    <source>
        <dbReference type="EMBL" id="EPQ64383.1"/>
    </source>
</evidence>
<reference evidence="2" key="3">
    <citation type="submission" date="2018-07" db="EMBL/GenBank/DDBJ databases">
        <authorList>
            <person name="Quirk P.G."/>
            <person name="Krulwich T.A."/>
        </authorList>
    </citation>
    <scope>NUCLEOTIDE SEQUENCE</scope>
    <source>
        <strain evidence="2">96224</strain>
    </source>
</reference>
<proteinExistence type="predicted"/>